<accession>A0ABC9AMX2</accession>
<dbReference type="EMBL" id="OZ075132">
    <property type="protein sequence ID" value="CAL4982742.1"/>
    <property type="molecule type" value="Genomic_DNA"/>
</dbReference>
<evidence type="ECO:0000313" key="5">
    <source>
        <dbReference type="Proteomes" id="UP001497457"/>
    </source>
</evidence>
<dbReference type="SUPFAM" id="SSF57095">
    <property type="entry name" value="Scorpion toxin-like"/>
    <property type="match status" value="1"/>
</dbReference>
<feature type="signal peptide" evidence="1">
    <location>
        <begin position="1"/>
        <end position="24"/>
    </location>
</feature>
<keyword evidence="5" id="KW-1185">Reference proteome</keyword>
<reference evidence="3 5" key="1">
    <citation type="submission" date="2024-10" db="EMBL/GenBank/DDBJ databases">
        <authorList>
            <person name="Ryan C."/>
        </authorList>
    </citation>
    <scope>NUCLEOTIDE SEQUENCE [LARGE SCALE GENOMIC DNA]</scope>
</reference>
<dbReference type="EMBL" id="OZ075132">
    <property type="protein sequence ID" value="CAL4982736.1"/>
    <property type="molecule type" value="Genomic_DNA"/>
</dbReference>
<gene>
    <name evidence="3" type="ORF">URODEC1_LOCUS56756</name>
    <name evidence="4" type="ORF">URODEC1_LOCUS56759</name>
</gene>
<organism evidence="3 5">
    <name type="scientific">Urochloa decumbens</name>
    <dbReference type="NCBI Taxonomy" id="240449"/>
    <lineage>
        <taxon>Eukaryota</taxon>
        <taxon>Viridiplantae</taxon>
        <taxon>Streptophyta</taxon>
        <taxon>Embryophyta</taxon>
        <taxon>Tracheophyta</taxon>
        <taxon>Spermatophyta</taxon>
        <taxon>Magnoliopsida</taxon>
        <taxon>Liliopsida</taxon>
        <taxon>Poales</taxon>
        <taxon>Poaceae</taxon>
        <taxon>PACMAD clade</taxon>
        <taxon>Panicoideae</taxon>
        <taxon>Panicodae</taxon>
        <taxon>Paniceae</taxon>
        <taxon>Melinidinae</taxon>
        <taxon>Urochloa</taxon>
    </lineage>
</organism>
<dbReference type="Pfam" id="PF00304">
    <property type="entry name" value="Gamma-thionin"/>
    <property type="match status" value="1"/>
</dbReference>
<feature type="domain" description="Knottins-like" evidence="2">
    <location>
        <begin position="34"/>
        <end position="80"/>
    </location>
</feature>
<evidence type="ECO:0000313" key="4">
    <source>
        <dbReference type="EMBL" id="CAL4982742.1"/>
    </source>
</evidence>
<feature type="chain" id="PRO_5044721530" description="Knottins-like domain-containing protein" evidence="1">
    <location>
        <begin position="25"/>
        <end position="94"/>
    </location>
</feature>
<dbReference type="AlphaFoldDB" id="A0ABC9AMX2"/>
<dbReference type="Proteomes" id="UP001497457">
    <property type="component" value="Chromosome 22rd"/>
</dbReference>
<proteinExistence type="predicted"/>
<evidence type="ECO:0000259" key="2">
    <source>
        <dbReference type="Pfam" id="PF00304"/>
    </source>
</evidence>
<sequence length="94" mass="9888">MAPSPRKSATTAVVLLLVILTADSSESFVDGCNEHLSGTYSGVCFAPFSDVFCRNACTNESSNNLSGKCSVFQCWCYTACDSKIVAPAGAPIRP</sequence>
<dbReference type="InterPro" id="IPR003614">
    <property type="entry name" value="Knottins"/>
</dbReference>
<dbReference type="Gene3D" id="3.30.30.10">
    <property type="entry name" value="Knottin, scorpion toxin-like"/>
    <property type="match status" value="1"/>
</dbReference>
<keyword evidence="1" id="KW-0732">Signal</keyword>
<evidence type="ECO:0000256" key="1">
    <source>
        <dbReference type="SAM" id="SignalP"/>
    </source>
</evidence>
<name>A0ABC9AMX2_9POAL</name>
<dbReference type="InterPro" id="IPR036574">
    <property type="entry name" value="Scorpion_toxin-like_sf"/>
</dbReference>
<evidence type="ECO:0000313" key="3">
    <source>
        <dbReference type="EMBL" id="CAL4982736.1"/>
    </source>
</evidence>
<protein>
    <recommendedName>
        <fullName evidence="2">Knottins-like domain-containing protein</fullName>
    </recommendedName>
</protein>